<dbReference type="SMART" id="SM00931">
    <property type="entry name" value="NOSIC"/>
    <property type="match status" value="1"/>
</dbReference>
<evidence type="ECO:0000256" key="7">
    <source>
        <dbReference type="ARBA" id="ARBA00053627"/>
    </source>
</evidence>
<sequence>MPPLFVLFEHAAGYGLFRVKEFEEVGMLLPQVESSVPDLKKFNQVVDIKAFIPFKTAAAALENINNISEGLMTEDLQLFLEKNFPKDGKASLGVGDQKLAATISDTLGYTCKWTGVVPEIIRGIRLHFSKLVKGLTSNSSTVAQLGLGHSYSRAKVKFNVNRVDNMIIQSIALLDQLEKDINTFSMRIREWYSYHFPELYKIIPENYLYSKCAAFIKNRKELTEDKVNELEQIVMDRGKAEAIYEASKSSMGMEIALVDLINIEMFAQRVISLTEYKTELAIYLHSKMEAVAPSLAALIGDLVGARLISHAGSLTSLAKFPASTVQILGAEKALFRALKKKSTNTPKYGLLFNSSYIAKADSSNKGRISRFLANKCSLASRIDCFSESPSSIFGEKLRQQVDDRLKYYVTGELPPKNVDVMKEAVAELQANIKKVNKKKKKKDKKRKLENGETSVDGNEITINLDETIEENGEPPVKKKKNKKKKSQDISMVEE</sequence>
<evidence type="ECO:0000259" key="10">
    <source>
        <dbReference type="PROSITE" id="PS51358"/>
    </source>
</evidence>
<dbReference type="InterPro" id="IPR002687">
    <property type="entry name" value="Nop_dom"/>
</dbReference>
<dbReference type="GO" id="GO:0032040">
    <property type="term" value="C:small-subunit processome"/>
    <property type="evidence" value="ECO:0007669"/>
    <property type="project" value="InterPro"/>
</dbReference>
<evidence type="ECO:0000256" key="1">
    <source>
        <dbReference type="ARBA" id="ARBA00004604"/>
    </source>
</evidence>
<dbReference type="Gene3D" id="1.10.287.4070">
    <property type="match status" value="1"/>
</dbReference>
<evidence type="ECO:0000256" key="9">
    <source>
        <dbReference type="SAM" id="MobiDB-lite"/>
    </source>
</evidence>
<dbReference type="InterPro" id="IPR012974">
    <property type="entry name" value="NOP58/56_N"/>
</dbReference>
<comment type="subunit">
    <text evidence="8">Part of a large pre-ribosomal ribonucleoprotein (RNP) complex, that consists of at least 62 ribosomal proteins, 45 nonribosomal proteins and both pre-rRNA and mature rRNA species. Within this complex directly interacts with TCOF1 in an RNA-independent manner. Core component of box C/D small nucleolar ribonucleoprotein (snoRNP) particles; the core proteins SNU13, NOP56, NOP58 and FBL or FBLL1 assemble stepwise onto the snoRNA. Interacts with NOP1 and NOP58. Interacts with NUFIP1, RUVBL1 and RUVBL2; RUVBL1:RUVBL2 seem to bridge the association of NOP56 with NUFIP1. Part of the small subunit (SSU) processome, composed of more than 70 proteins and the RNA chaperone small nucleolar RNA (snoRNA) U3. Interacts with NOP2 and FBL.</text>
</comment>
<dbReference type="SUPFAM" id="SSF89124">
    <property type="entry name" value="Nop domain"/>
    <property type="match status" value="1"/>
</dbReference>
<dbReference type="InterPro" id="IPR045056">
    <property type="entry name" value="Nop56/Nop58"/>
</dbReference>
<keyword evidence="3" id="KW-0690">Ribosome biogenesis</keyword>
<comment type="function">
    <text evidence="7">Involved in the early to middle stages of 60S ribosomal subunit biogenesis. Required for the biogenesis of box C/D snoRNAs such U3, U8 and U14 snoRNAs. Part of the small subunit (SSU) processome, first precursor of the small eukaryotic ribosomal subunit. During the assembly of the SSU processome in the nucleolus, many ribosome biogenesis factors, an RNA chaperone and ribosomal proteins associate with the nascent pre-rRNA and work in concert to generate RNA folding, modifications, rearrangements and cleavage as well as targeted degradation of pre-ribosomal RNA by the RNA exosome. Core component of box C/D small nucleolar ribonucleoprotein (snoRNP) complexes that function in methylation of multiple sites on ribosomal RNAs (rRNAs) and messenger RNAs (mRNAs).</text>
</comment>
<feature type="compositionally biased region" description="Basic residues" evidence="9">
    <location>
        <begin position="437"/>
        <end position="447"/>
    </location>
</feature>
<evidence type="ECO:0000256" key="2">
    <source>
        <dbReference type="ARBA" id="ARBA00009211"/>
    </source>
</evidence>
<reference evidence="11" key="1">
    <citation type="journal article" date="2015" name="J. Med. Entomol.">
        <title>A Deep Insight Into the Sialotranscriptome of the Chagas Disease Vector, Panstrongylus megistus (Hemiptera: Heteroptera).</title>
        <authorList>
            <person name="Ribeiro J.M."/>
            <person name="Schwarz A."/>
            <person name="Francischetti I.M."/>
        </authorList>
    </citation>
    <scope>NUCLEOTIDE SEQUENCE</scope>
    <source>
        <tissue evidence="11">Salivary glands</tissue>
    </source>
</reference>
<dbReference type="InterPro" id="IPR036070">
    <property type="entry name" value="Nop_dom_sf"/>
</dbReference>
<dbReference type="InterPro" id="IPR012976">
    <property type="entry name" value="NOSIC"/>
</dbReference>
<dbReference type="Gene3D" id="1.10.246.90">
    <property type="entry name" value="Nop domain"/>
    <property type="match status" value="1"/>
</dbReference>
<dbReference type="PROSITE" id="PS51358">
    <property type="entry name" value="NOP"/>
    <property type="match status" value="1"/>
</dbReference>
<dbReference type="GO" id="GO:0042254">
    <property type="term" value="P:ribosome biogenesis"/>
    <property type="evidence" value="ECO:0007669"/>
    <property type="project" value="UniProtKB-KW"/>
</dbReference>
<evidence type="ECO:0000256" key="6">
    <source>
        <dbReference type="ARBA" id="ARBA00041388"/>
    </source>
</evidence>
<evidence type="ECO:0000256" key="3">
    <source>
        <dbReference type="ARBA" id="ARBA00022517"/>
    </source>
</evidence>
<accession>A0A069DZ50</accession>
<dbReference type="Pfam" id="PF08156">
    <property type="entry name" value="NOP5NT"/>
    <property type="match status" value="1"/>
</dbReference>
<dbReference type="EMBL" id="GBGD01001255">
    <property type="protein sequence ID" value="JAC87634.1"/>
    <property type="molecule type" value="mRNA"/>
</dbReference>
<dbReference type="PANTHER" id="PTHR10894:SF0">
    <property type="entry name" value="NUCLEOLAR PROTEIN 56"/>
    <property type="match status" value="1"/>
</dbReference>
<proteinExistence type="evidence at transcript level"/>
<feature type="domain" description="Nop" evidence="10">
    <location>
        <begin position="291"/>
        <end position="410"/>
    </location>
</feature>
<dbReference type="GO" id="GO:0030515">
    <property type="term" value="F:snoRNA binding"/>
    <property type="evidence" value="ECO:0007669"/>
    <property type="project" value="InterPro"/>
</dbReference>
<keyword evidence="4" id="KW-0539">Nucleus</keyword>
<organism evidence="11">
    <name type="scientific">Panstrongylus megistus</name>
    <dbReference type="NCBI Taxonomy" id="65343"/>
    <lineage>
        <taxon>Eukaryota</taxon>
        <taxon>Metazoa</taxon>
        <taxon>Ecdysozoa</taxon>
        <taxon>Arthropoda</taxon>
        <taxon>Hexapoda</taxon>
        <taxon>Insecta</taxon>
        <taxon>Pterygota</taxon>
        <taxon>Neoptera</taxon>
        <taxon>Paraneoptera</taxon>
        <taxon>Hemiptera</taxon>
        <taxon>Heteroptera</taxon>
        <taxon>Panheteroptera</taxon>
        <taxon>Cimicomorpha</taxon>
        <taxon>Reduviidae</taxon>
        <taxon>Triatominae</taxon>
        <taxon>Panstrongylus</taxon>
    </lineage>
</organism>
<evidence type="ECO:0000256" key="8">
    <source>
        <dbReference type="ARBA" id="ARBA00064370"/>
    </source>
</evidence>
<dbReference type="FunFam" id="1.10.287.4070:FF:000002">
    <property type="entry name" value="Nucleolar protein 56"/>
    <property type="match status" value="1"/>
</dbReference>
<dbReference type="Pfam" id="PF01798">
    <property type="entry name" value="Nop"/>
    <property type="match status" value="1"/>
</dbReference>
<comment type="subcellular location">
    <subcellularLocation>
        <location evidence="1">Nucleus</location>
        <location evidence="1">Nucleolus</location>
    </subcellularLocation>
</comment>
<dbReference type="PANTHER" id="PTHR10894">
    <property type="entry name" value="NUCLEOLAR PROTEIN 5 NUCLEOLAR PROTEIN NOP5 NOP58"/>
    <property type="match status" value="1"/>
</dbReference>
<name>A0A069DZ50_9HEMI</name>
<dbReference type="FunFam" id="1.10.246.90:FF:000001">
    <property type="entry name" value="Nucleolar protein 56"/>
    <property type="match status" value="1"/>
</dbReference>
<dbReference type="InterPro" id="IPR042239">
    <property type="entry name" value="Nop_C"/>
</dbReference>
<evidence type="ECO:0000256" key="5">
    <source>
        <dbReference type="ARBA" id="ARBA00040742"/>
    </source>
</evidence>
<feature type="region of interest" description="Disordered" evidence="9">
    <location>
        <begin position="437"/>
        <end position="494"/>
    </location>
</feature>
<dbReference type="GO" id="GO:0031428">
    <property type="term" value="C:box C/D methylation guide snoRNP complex"/>
    <property type="evidence" value="ECO:0007669"/>
    <property type="project" value="InterPro"/>
</dbReference>
<comment type="similarity">
    <text evidence="2">Belongs to the NOP5/NOP56 family.</text>
</comment>
<evidence type="ECO:0000256" key="4">
    <source>
        <dbReference type="ARBA" id="ARBA00023242"/>
    </source>
</evidence>
<protein>
    <recommendedName>
        <fullName evidence="5">Nucleolar protein 56</fullName>
    </recommendedName>
    <alternativeName>
        <fullName evidence="6">Nucleolar protein 5A</fullName>
    </alternativeName>
</protein>
<dbReference type="AlphaFoldDB" id="A0A069DZ50"/>
<evidence type="ECO:0000313" key="11">
    <source>
        <dbReference type="EMBL" id="JAC87634.1"/>
    </source>
</evidence>